<dbReference type="InterPro" id="IPR051599">
    <property type="entry name" value="Cell_Envelope_Assoc"/>
</dbReference>
<dbReference type="AlphaFoldDB" id="A0A9D1V3C6"/>
<dbReference type="PANTHER" id="PTHR30336:SF4">
    <property type="entry name" value="ENVELOPE BIOGENESIS FACTOR ELYC"/>
    <property type="match status" value="1"/>
</dbReference>
<dbReference type="Gene3D" id="3.40.50.620">
    <property type="entry name" value="HUPs"/>
    <property type="match status" value="1"/>
</dbReference>
<name>A0A9D1V3C6_9FIRM</name>
<evidence type="ECO:0000259" key="2">
    <source>
        <dbReference type="Pfam" id="PF02698"/>
    </source>
</evidence>
<reference evidence="3" key="2">
    <citation type="submission" date="2021-04" db="EMBL/GenBank/DDBJ databases">
        <authorList>
            <person name="Gilroy R."/>
        </authorList>
    </citation>
    <scope>NUCLEOTIDE SEQUENCE</scope>
    <source>
        <strain evidence="3">2239</strain>
    </source>
</reference>
<evidence type="ECO:0000313" key="3">
    <source>
        <dbReference type="EMBL" id="HIX05296.1"/>
    </source>
</evidence>
<comment type="caution">
    <text evidence="3">The sequence shown here is derived from an EMBL/GenBank/DDBJ whole genome shotgun (WGS) entry which is preliminary data.</text>
</comment>
<dbReference type="Proteomes" id="UP000824193">
    <property type="component" value="Unassembled WGS sequence"/>
</dbReference>
<evidence type="ECO:0000256" key="1">
    <source>
        <dbReference type="SAM" id="Phobius"/>
    </source>
</evidence>
<dbReference type="GO" id="GO:0005886">
    <property type="term" value="C:plasma membrane"/>
    <property type="evidence" value="ECO:0007669"/>
    <property type="project" value="TreeGrafter"/>
</dbReference>
<dbReference type="EMBL" id="DXFW01000012">
    <property type="protein sequence ID" value="HIX05296.1"/>
    <property type="molecule type" value="Genomic_DNA"/>
</dbReference>
<dbReference type="GO" id="GO:0043164">
    <property type="term" value="P:Gram-negative-bacterium-type cell wall biogenesis"/>
    <property type="evidence" value="ECO:0007669"/>
    <property type="project" value="TreeGrafter"/>
</dbReference>
<organism evidence="3 4">
    <name type="scientific">Candidatus Allofournierella pullicola</name>
    <dbReference type="NCBI Taxonomy" id="2838596"/>
    <lineage>
        <taxon>Bacteria</taxon>
        <taxon>Bacillati</taxon>
        <taxon>Bacillota</taxon>
        <taxon>Clostridia</taxon>
        <taxon>Eubacteriales</taxon>
        <taxon>Oscillospiraceae</taxon>
        <taxon>Allofournierella</taxon>
    </lineage>
</organism>
<keyword evidence="1" id="KW-0812">Transmembrane</keyword>
<dbReference type="CDD" id="cd06259">
    <property type="entry name" value="YdcF-like"/>
    <property type="match status" value="1"/>
</dbReference>
<sequence length="264" mass="29065">MQIRIIIVWVLAAVLLADSVLRSFRSNFNFGLLLMYLLTAALWVYAVFHRPIDAFCADGVGRWLKILFFCGVGVFCLLLGFVAVSGYACGASGGEKAVVVLGAGLRKDVPSDLLRRRLDAAYAYYLENPEVVIAVTGGQGNGETIPEGVAMARYLIEKGVPEEQIVVEQKSTSTEENLLFAKELLEERGIGADEPMAVVTNAFHCYRARCYARLVGFEQVRSIPASIGLNSVLPCYMREVFAVLYYWVFKTSQSGWISPLVGIL</sequence>
<evidence type="ECO:0000313" key="4">
    <source>
        <dbReference type="Proteomes" id="UP000824193"/>
    </source>
</evidence>
<feature type="transmembrane region" description="Helical" evidence="1">
    <location>
        <begin position="27"/>
        <end position="46"/>
    </location>
</feature>
<reference evidence="3" key="1">
    <citation type="journal article" date="2021" name="PeerJ">
        <title>Extensive microbial diversity within the chicken gut microbiome revealed by metagenomics and culture.</title>
        <authorList>
            <person name="Gilroy R."/>
            <person name="Ravi A."/>
            <person name="Getino M."/>
            <person name="Pursley I."/>
            <person name="Horton D.L."/>
            <person name="Alikhan N.F."/>
            <person name="Baker D."/>
            <person name="Gharbi K."/>
            <person name="Hall N."/>
            <person name="Watson M."/>
            <person name="Adriaenssens E.M."/>
            <person name="Foster-Nyarko E."/>
            <person name="Jarju S."/>
            <person name="Secka A."/>
            <person name="Antonio M."/>
            <person name="Oren A."/>
            <person name="Chaudhuri R.R."/>
            <person name="La Ragione R."/>
            <person name="Hildebrand F."/>
            <person name="Pallen M.J."/>
        </authorList>
    </citation>
    <scope>NUCLEOTIDE SEQUENCE</scope>
    <source>
        <strain evidence="3">2239</strain>
    </source>
</reference>
<dbReference type="InterPro" id="IPR003848">
    <property type="entry name" value="DUF218"/>
</dbReference>
<accession>A0A9D1V3C6</accession>
<proteinExistence type="predicted"/>
<keyword evidence="1" id="KW-0472">Membrane</keyword>
<protein>
    <submittedName>
        <fullName evidence="3">YdcF family protein</fullName>
    </submittedName>
</protein>
<dbReference type="PANTHER" id="PTHR30336">
    <property type="entry name" value="INNER MEMBRANE PROTEIN, PROBABLE PERMEASE"/>
    <property type="match status" value="1"/>
</dbReference>
<feature type="transmembrane region" description="Helical" evidence="1">
    <location>
        <begin position="66"/>
        <end position="88"/>
    </location>
</feature>
<feature type="domain" description="DUF218" evidence="2">
    <location>
        <begin position="97"/>
        <end position="231"/>
    </location>
</feature>
<dbReference type="InterPro" id="IPR014729">
    <property type="entry name" value="Rossmann-like_a/b/a_fold"/>
</dbReference>
<dbReference type="GO" id="GO:0000270">
    <property type="term" value="P:peptidoglycan metabolic process"/>
    <property type="evidence" value="ECO:0007669"/>
    <property type="project" value="TreeGrafter"/>
</dbReference>
<gene>
    <name evidence="3" type="ORF">H9865_04195</name>
</gene>
<dbReference type="Pfam" id="PF02698">
    <property type="entry name" value="DUF218"/>
    <property type="match status" value="1"/>
</dbReference>
<keyword evidence="1" id="KW-1133">Transmembrane helix</keyword>